<dbReference type="EMBL" id="CP158568">
    <property type="protein sequence ID" value="XBY44844.1"/>
    <property type="molecule type" value="Genomic_DNA"/>
</dbReference>
<proteinExistence type="predicted"/>
<dbReference type="Gene3D" id="2.40.160.20">
    <property type="match status" value="1"/>
</dbReference>
<dbReference type="KEGG" id="mflg:ABS361_00595"/>
<feature type="domain" description="Outer membrane protein beta-barrel" evidence="3">
    <location>
        <begin position="43"/>
        <end position="231"/>
    </location>
</feature>
<evidence type="ECO:0000313" key="4">
    <source>
        <dbReference type="EMBL" id="XBY44844.1"/>
    </source>
</evidence>
<evidence type="ECO:0000256" key="2">
    <source>
        <dbReference type="SAM" id="SignalP"/>
    </source>
</evidence>
<evidence type="ECO:0000256" key="1">
    <source>
        <dbReference type="ARBA" id="ARBA00022729"/>
    </source>
</evidence>
<gene>
    <name evidence="4" type="ORF">ABS361_00595</name>
</gene>
<feature type="signal peptide" evidence="2">
    <location>
        <begin position="1"/>
        <end position="23"/>
    </location>
</feature>
<dbReference type="InterPro" id="IPR011250">
    <property type="entry name" value="OMP/PagP_B-barrel"/>
</dbReference>
<dbReference type="Pfam" id="PF13505">
    <property type="entry name" value="OMP_b-brl"/>
    <property type="match status" value="1"/>
</dbReference>
<dbReference type="RefSeq" id="WP_407049936.1">
    <property type="nucleotide sequence ID" value="NZ_CP158568.1"/>
</dbReference>
<protein>
    <submittedName>
        <fullName evidence="4">Outer membrane beta-barrel protein</fullName>
    </submittedName>
</protein>
<evidence type="ECO:0000259" key="3">
    <source>
        <dbReference type="Pfam" id="PF13505"/>
    </source>
</evidence>
<name>A0AAU7XAS3_9HYPH</name>
<sequence>MNRIALHLIAGAAFCGLGTAALAADYGAPMPGPGPAPIITPYAEPAGGWYLRGDVGVGATSFGAWEETSLVAPAGGVAAWNSRSMSGTTFLRGGVGYQFNSYLRGDITAEYRTGGSMHGVNYIYNGNRTFADAVNGHWSSTAVMANAYVDFGEFWGLTPFVGAGVGMAYNQLTGLQDTGVGANNLGAFGRYADGGKANFAWALHAGLGYEVNRNLKLELGYRYMNMGDAKSGVLTCYNGTGSYQNCNSYLTTKKLVSNDIHIGMRWMLNPPPPPVAQPIPVFAKN</sequence>
<organism evidence="4">
    <name type="scientific">Methyloraptor flagellatus</name>
    <dbReference type="NCBI Taxonomy" id="3162530"/>
    <lineage>
        <taxon>Bacteria</taxon>
        <taxon>Pseudomonadati</taxon>
        <taxon>Pseudomonadota</taxon>
        <taxon>Alphaproteobacteria</taxon>
        <taxon>Hyphomicrobiales</taxon>
        <taxon>Ancalomicrobiaceae</taxon>
        <taxon>Methyloraptor</taxon>
    </lineage>
</organism>
<dbReference type="SUPFAM" id="SSF56925">
    <property type="entry name" value="OMPA-like"/>
    <property type="match status" value="1"/>
</dbReference>
<feature type="chain" id="PRO_5043616504" evidence="2">
    <location>
        <begin position="24"/>
        <end position="285"/>
    </location>
</feature>
<keyword evidence="1 2" id="KW-0732">Signal</keyword>
<accession>A0AAU7XAS3</accession>
<reference evidence="4" key="1">
    <citation type="submission" date="2024-06" db="EMBL/GenBank/DDBJ databases">
        <title>Methylostella associata gen. nov., sp. nov., a novel Ancalomicrobiaceae-affiliated facultatively methylotrophic bacteria that feed on methanotrophs of the genus Methylococcus.</title>
        <authorList>
            <person name="Saltykova V."/>
            <person name="Danilova O.V."/>
            <person name="Oshkin I.Y."/>
            <person name="Belova S.E."/>
            <person name="Pimenov N.V."/>
            <person name="Dedysh S.N."/>
        </authorList>
    </citation>
    <scope>NUCLEOTIDE SEQUENCE</scope>
    <source>
        <strain evidence="4">S20</strain>
    </source>
</reference>
<dbReference type="InterPro" id="IPR027385">
    <property type="entry name" value="Beta-barrel_OMP"/>
</dbReference>
<dbReference type="AlphaFoldDB" id="A0AAU7XAS3"/>